<gene>
    <name evidence="2" type="ORF">M0812_13138</name>
</gene>
<evidence type="ECO:0000313" key="3">
    <source>
        <dbReference type="Proteomes" id="UP001146793"/>
    </source>
</evidence>
<dbReference type="Proteomes" id="UP001146793">
    <property type="component" value="Unassembled WGS sequence"/>
</dbReference>
<protein>
    <submittedName>
        <fullName evidence="2">Zcchc10 protein</fullName>
    </submittedName>
</protein>
<feature type="compositionally biased region" description="Basic and acidic residues" evidence="1">
    <location>
        <begin position="333"/>
        <end position="353"/>
    </location>
</feature>
<dbReference type="AlphaFoldDB" id="A0AAV7ZHD2"/>
<dbReference type="EMBL" id="JANTQA010000029">
    <property type="protein sequence ID" value="KAJ3441133.1"/>
    <property type="molecule type" value="Genomic_DNA"/>
</dbReference>
<comment type="caution">
    <text evidence="2">The sequence shown here is derived from an EMBL/GenBank/DDBJ whole genome shotgun (WGS) entry which is preliminary data.</text>
</comment>
<proteinExistence type="predicted"/>
<sequence>MMDQNNTSFQTSLKKSNLNKLNTPTTQRAQEQNNSNLIMRNNINKKLGLESGIGFINGNIVSEQTIKTWIKKDLNFKQTRRDKKLNRIIFEWLLRTNNLKTPNEITELINNNKKKISNNKINKINNTNDIKNDLLLTNLTKINLTMPTSNGLKKQNKKKNIKKKNNTIVPEVQPNKEINVDSKNQNQKTPVNYQGFNNEPLLRSFLNFNKTKKNIQSKNSNAFTTITSKIPQTHTPTKASIPQTNFYSKTPIRKTNETTPRIHTPVTRSTSKSINKLSEITIKRKFENNNNENLSIPIINNQKKELNEIQIEIEIEKEQKKEQGQRQKQMQRQKQEQEQTQEHEHEQEQQKETIKEKINQIDSESNNFARKRNLTNLQSDKRFVPKGINFQNNYNLNHNYYHSLSEYIYSNTSDDYTESDNSSSSSSTSSSPSSSSSASSETTSSADHYEEDLSFHHNNYKHNNRFFNLNLKPQKRRRIIIKKNKKGNYLNNFNLYNNNYPMSNQNLTPSNLYTNNTSYYGNYNNYINNYNQPKNNFNTFNLPFIYSPFSKRHQPKQPNKKEMRIINSDNKPTREVSLYLKQMKELQFLLQIQAQQQQIEHIQRIKELEQLINVQKSRVYHLNPKIKNQNVENESKPLKQRIQNTETNKNNNLNDNESPCILNNQNIFNGIKQKNTDSHHQMLHPDSNDLHKSRQDRSLINNQPQQQDNY</sequence>
<evidence type="ECO:0000256" key="1">
    <source>
        <dbReference type="SAM" id="MobiDB-lite"/>
    </source>
</evidence>
<feature type="compositionally biased region" description="Low complexity" evidence="1">
    <location>
        <begin position="414"/>
        <end position="446"/>
    </location>
</feature>
<accession>A0AAV7ZHD2</accession>
<feature type="region of interest" description="Disordered" evidence="1">
    <location>
        <begin position="1"/>
        <end position="32"/>
    </location>
</feature>
<reference evidence="2" key="1">
    <citation type="submission" date="2022-08" db="EMBL/GenBank/DDBJ databases">
        <title>Novel sulphate-reducing endosymbionts in the free-living metamonad Anaeramoeba.</title>
        <authorList>
            <person name="Jerlstrom-Hultqvist J."/>
            <person name="Cepicka I."/>
            <person name="Gallot-Lavallee L."/>
            <person name="Salas-Leiva D."/>
            <person name="Curtis B.A."/>
            <person name="Zahonova K."/>
            <person name="Pipaliya S."/>
            <person name="Dacks J."/>
            <person name="Roger A.J."/>
        </authorList>
    </citation>
    <scope>NUCLEOTIDE SEQUENCE</scope>
    <source>
        <strain evidence="2">Busselton2</strain>
    </source>
</reference>
<name>A0AAV7ZHD2_9EUKA</name>
<feature type="region of interest" description="Disordered" evidence="1">
    <location>
        <begin position="414"/>
        <end position="448"/>
    </location>
</feature>
<feature type="region of interest" description="Disordered" evidence="1">
    <location>
        <begin position="322"/>
        <end position="353"/>
    </location>
</feature>
<evidence type="ECO:0000313" key="2">
    <source>
        <dbReference type="EMBL" id="KAJ3441133.1"/>
    </source>
</evidence>
<organism evidence="2 3">
    <name type="scientific">Anaeramoeba flamelloides</name>
    <dbReference type="NCBI Taxonomy" id="1746091"/>
    <lineage>
        <taxon>Eukaryota</taxon>
        <taxon>Metamonada</taxon>
        <taxon>Anaeramoebidae</taxon>
        <taxon>Anaeramoeba</taxon>
    </lineage>
</organism>